<sequence length="542" mass="60763">MDFKEIESGFQPTRNCKCAEAENGMVATAFPDATRAGARMLMAGGNAVDAACAAAMALGVCEPQSSGIGGQTMMLITSENGKVLAIDGSSRAPSLAHIGAIYKDDRSHGYRAATVPSTLATLWYVNKNYGTLQWEQILEPAIRLAEDGYAITPLQHRLQKRELKNFDKVESGSGKRYFLKDGEPYLPGDTFCQPDLARLLRILAEKGVEEFYQGRVAKQIDSDMRENGGLLRYDDLALIPFPIVRKPLKRKFRGLTIYSMPPPGAGRSLLFTLSMINMVKPAHLNRDEFDRAHLLVEIFRNALLERSDRPFDPNYYPQVAEQDMLKRTYVRKCIREINRETQIRIPIHETEDEISGETTHLSVIDGSGMAVSLTQSIERTYGSKAAADELGFLYNNYLMDYDYKVFSHPFYLRPNAVPWATVAPTLIFRGKEIWMAVGSPGSERIFSAIAQFLIHVVDEHQSIGEAMYAPRLHCSLGGRVSLEAERFPDRFPAFFRQKGYRIDEREPFSFYLGAIHAVLKRHDDTGFQGVAEVRRDGTAGGY</sequence>
<comment type="caution">
    <text evidence="1">The sequence shown here is derived from an EMBL/GenBank/DDBJ whole genome shotgun (WGS) entry which is preliminary data.</text>
</comment>
<evidence type="ECO:0000313" key="2">
    <source>
        <dbReference type="Proteomes" id="UP000248329"/>
    </source>
</evidence>
<name>A0AC61L654_9EURY</name>
<proteinExistence type="predicted"/>
<protein>
    <submittedName>
        <fullName evidence="1">Gamma-glutamyltransferase</fullName>
    </submittedName>
</protein>
<reference evidence="1" key="1">
    <citation type="submission" date="2018-01" db="EMBL/GenBank/DDBJ databases">
        <authorList>
            <person name="Krukenberg V."/>
        </authorList>
    </citation>
    <scope>NUCLEOTIDE SEQUENCE</scope>
    <source>
        <strain evidence="1">E20ANME2</strain>
    </source>
</reference>
<dbReference type="Proteomes" id="UP000248329">
    <property type="component" value="Unassembled WGS sequence"/>
</dbReference>
<accession>A0AC61L654</accession>
<evidence type="ECO:0000313" key="1">
    <source>
        <dbReference type="EMBL" id="PXF61828.1"/>
    </source>
</evidence>
<dbReference type="EMBL" id="PQXF01000003">
    <property type="protein sequence ID" value="PXF61828.1"/>
    <property type="molecule type" value="Genomic_DNA"/>
</dbReference>
<gene>
    <name evidence="1" type="ORF">C4B59_02800</name>
</gene>
<organism evidence="1 2">
    <name type="scientific">Candidatus Methanogaster sp</name>
    <dbReference type="NCBI Taxonomy" id="3386292"/>
    <lineage>
        <taxon>Archaea</taxon>
        <taxon>Methanobacteriati</taxon>
        <taxon>Methanobacteriota</taxon>
        <taxon>Stenosarchaea group</taxon>
        <taxon>Methanomicrobia</taxon>
        <taxon>Methanosarcinales</taxon>
        <taxon>ANME-2 cluster</taxon>
        <taxon>Candidatus Methanogasteraceae</taxon>
        <taxon>Candidatus Methanogaster</taxon>
    </lineage>
</organism>